<dbReference type="AlphaFoldDB" id="A0A6A4GQ25"/>
<evidence type="ECO:0008006" key="4">
    <source>
        <dbReference type="Google" id="ProtNLM"/>
    </source>
</evidence>
<gene>
    <name evidence="2" type="ORF">BT96DRAFT_948092</name>
</gene>
<keyword evidence="1" id="KW-0732">Signal</keyword>
<evidence type="ECO:0000313" key="3">
    <source>
        <dbReference type="Proteomes" id="UP000799118"/>
    </source>
</evidence>
<dbReference type="EMBL" id="ML769779">
    <property type="protein sequence ID" value="KAE9387821.1"/>
    <property type="molecule type" value="Genomic_DNA"/>
</dbReference>
<keyword evidence="3" id="KW-1185">Reference proteome</keyword>
<evidence type="ECO:0000256" key="1">
    <source>
        <dbReference type="SAM" id="SignalP"/>
    </source>
</evidence>
<feature type="chain" id="PRO_5025518552" description="Secreted protein" evidence="1">
    <location>
        <begin position="20"/>
        <end position="117"/>
    </location>
</feature>
<reference evidence="2" key="1">
    <citation type="journal article" date="2019" name="Environ. Microbiol.">
        <title>Fungal ecological strategies reflected in gene transcription - a case study of two litter decomposers.</title>
        <authorList>
            <person name="Barbi F."/>
            <person name="Kohler A."/>
            <person name="Barry K."/>
            <person name="Baskaran P."/>
            <person name="Daum C."/>
            <person name="Fauchery L."/>
            <person name="Ihrmark K."/>
            <person name="Kuo A."/>
            <person name="LaButti K."/>
            <person name="Lipzen A."/>
            <person name="Morin E."/>
            <person name="Grigoriev I.V."/>
            <person name="Henrissat B."/>
            <person name="Lindahl B."/>
            <person name="Martin F."/>
        </authorList>
    </citation>
    <scope>NUCLEOTIDE SEQUENCE</scope>
    <source>
        <strain evidence="2">JB14</strain>
    </source>
</reference>
<organism evidence="2 3">
    <name type="scientific">Gymnopus androsaceus JB14</name>
    <dbReference type="NCBI Taxonomy" id="1447944"/>
    <lineage>
        <taxon>Eukaryota</taxon>
        <taxon>Fungi</taxon>
        <taxon>Dikarya</taxon>
        <taxon>Basidiomycota</taxon>
        <taxon>Agaricomycotina</taxon>
        <taxon>Agaricomycetes</taxon>
        <taxon>Agaricomycetidae</taxon>
        <taxon>Agaricales</taxon>
        <taxon>Marasmiineae</taxon>
        <taxon>Omphalotaceae</taxon>
        <taxon>Gymnopus</taxon>
    </lineage>
</organism>
<evidence type="ECO:0000313" key="2">
    <source>
        <dbReference type="EMBL" id="KAE9387821.1"/>
    </source>
</evidence>
<dbReference type="Proteomes" id="UP000799118">
    <property type="component" value="Unassembled WGS sequence"/>
</dbReference>
<sequence>MLTFRQLTLTLRWPPLTLARLTLTNSWLIPTSADLKVTYNTGAIEVSQHLPIRTKGGTGVIAEPCRSHIHIMSRRLPNQSSQCQNVVIQQLFKVVPEFGTVSNHASGSGTSVTVMNE</sequence>
<feature type="signal peptide" evidence="1">
    <location>
        <begin position="1"/>
        <end position="19"/>
    </location>
</feature>
<proteinExistence type="predicted"/>
<accession>A0A6A4GQ25</accession>
<protein>
    <recommendedName>
        <fullName evidence="4">Secreted protein</fullName>
    </recommendedName>
</protein>
<name>A0A6A4GQ25_9AGAR</name>